<proteinExistence type="predicted"/>
<gene>
    <name evidence="2" type="ORF">LF65_04077</name>
</gene>
<accession>A0A0B5QQP7</accession>
<feature type="chain" id="PRO_5002119740" description="DUF4179 domain-containing protein" evidence="1">
    <location>
        <begin position="30"/>
        <end position="414"/>
    </location>
</feature>
<dbReference type="EMBL" id="CP010086">
    <property type="protein sequence ID" value="AJH00622.1"/>
    <property type="molecule type" value="Genomic_DNA"/>
</dbReference>
<evidence type="ECO:0000256" key="1">
    <source>
        <dbReference type="SAM" id="SignalP"/>
    </source>
</evidence>
<dbReference type="OrthoDB" id="1883199at2"/>
<evidence type="ECO:0000313" key="2">
    <source>
        <dbReference type="EMBL" id="AJH00622.1"/>
    </source>
</evidence>
<protein>
    <recommendedName>
        <fullName evidence="4">DUF4179 domain-containing protein</fullName>
    </recommendedName>
</protein>
<sequence>MINKKTNRLLSSMLGAALIIGLIQMPAFAADNVQAQSSYAVNSGLIGNNNSVEQNGVKITLNSVVGTKNKLKATITIQTPAPFDKDDREEANVLLNYGDNKFNGGSTSFRHPDDKTLVITIEDRFNKSVLPEKGPLRIDVVMQKYKVNVGLDANVDFSDSLKNSMEKDYSIKIPQFDSTFNKLESDILGTHLSFTEPEETSLIRNNDVLTEHSFILKAGDKIYALRHSNSYSSSSDKDDRSIVTTYEAEAATYEIIKDQTSISLIPISFTINSKDQKNLYKEEHNDKDIQTINNVSYAKTFDFSDGSKGEIYNIQRDDNSIKVYLKGVNEKESLLLASSLFMDYKDENSKKDYYDHDYYDGNERTTFYKDPNDSLGYIVEFSNVKKDVNTQISYDPTISLIDEFTVGDEIQLSK</sequence>
<keyword evidence="1" id="KW-0732">Signal</keyword>
<dbReference type="AlphaFoldDB" id="A0A0B5QQP7"/>
<organism evidence="2 3">
    <name type="scientific">Clostridium beijerinckii</name>
    <name type="common">Clostridium MP</name>
    <dbReference type="NCBI Taxonomy" id="1520"/>
    <lineage>
        <taxon>Bacteria</taxon>
        <taxon>Bacillati</taxon>
        <taxon>Bacillota</taxon>
        <taxon>Clostridia</taxon>
        <taxon>Eubacteriales</taxon>
        <taxon>Clostridiaceae</taxon>
        <taxon>Clostridium</taxon>
    </lineage>
</organism>
<dbReference type="KEGG" id="cbei:LF65_04077"/>
<evidence type="ECO:0008006" key="4">
    <source>
        <dbReference type="Google" id="ProtNLM"/>
    </source>
</evidence>
<dbReference type="Gene3D" id="2.60.40.1630">
    <property type="entry name" value="bacillus anthracis domain"/>
    <property type="match status" value="1"/>
</dbReference>
<reference evidence="3" key="1">
    <citation type="submission" date="2014-12" db="EMBL/GenBank/DDBJ databases">
        <title>Genome sequence of Clostridium beijerinckii strain 59B.</title>
        <authorList>
            <person name="Little G.T."/>
            <person name="Minton N.P."/>
        </authorList>
    </citation>
    <scope>NUCLEOTIDE SEQUENCE [LARGE SCALE GENOMIC DNA]</scope>
    <source>
        <strain evidence="3">59B</strain>
    </source>
</reference>
<name>A0A0B5QQP7_CLOBE</name>
<evidence type="ECO:0000313" key="3">
    <source>
        <dbReference type="Proteomes" id="UP000031866"/>
    </source>
</evidence>
<dbReference type="RefSeq" id="WP_041898497.1">
    <property type="nucleotide sequence ID" value="NZ_CP010086.2"/>
</dbReference>
<dbReference type="Proteomes" id="UP000031866">
    <property type="component" value="Chromosome"/>
</dbReference>
<feature type="signal peptide" evidence="1">
    <location>
        <begin position="1"/>
        <end position="29"/>
    </location>
</feature>